<dbReference type="CDD" id="cd00093">
    <property type="entry name" value="HTH_XRE"/>
    <property type="match status" value="1"/>
</dbReference>
<sequence length="177" mass="20407">MDPLYLQIRNLRKNLGMSQQELAKKTGYTSRSSIAKIENGEVDLPISKITLIANALNTNPSALMGLDSEINNRKKESQPFNLETLKKIIDTESELAYKSLVRLCKHKRIQFDWTEKMVSDLSNIDIDEYLRFESYNDMLDIDKIDNILKTLNISIEFVLGFISAMLDLRDNKINIDF</sequence>
<dbReference type="Proteomes" id="UP000198558">
    <property type="component" value="Unassembled WGS sequence"/>
</dbReference>
<evidence type="ECO:0000313" key="3">
    <source>
        <dbReference type="EMBL" id="SET40193.1"/>
    </source>
</evidence>
<dbReference type="InterPro" id="IPR050807">
    <property type="entry name" value="TransReg_Diox_bact_type"/>
</dbReference>
<dbReference type="GeneID" id="78288148"/>
<dbReference type="InterPro" id="IPR010982">
    <property type="entry name" value="Lambda_DNA-bd_dom_sf"/>
</dbReference>
<accession>A0A1I0E4Y9</accession>
<protein>
    <submittedName>
        <fullName evidence="3">Helix-turn-helix</fullName>
    </submittedName>
</protein>
<organism evidence="3 4">
    <name type="scientific">Thomasclavelia cocleata</name>
    <dbReference type="NCBI Taxonomy" id="69824"/>
    <lineage>
        <taxon>Bacteria</taxon>
        <taxon>Bacillati</taxon>
        <taxon>Bacillota</taxon>
        <taxon>Erysipelotrichia</taxon>
        <taxon>Erysipelotrichales</taxon>
        <taxon>Coprobacillaceae</taxon>
        <taxon>Thomasclavelia</taxon>
    </lineage>
</organism>
<evidence type="ECO:0000313" key="4">
    <source>
        <dbReference type="Proteomes" id="UP000198558"/>
    </source>
</evidence>
<gene>
    <name evidence="3" type="ORF">SAMN04489758_10963</name>
</gene>
<evidence type="ECO:0000256" key="1">
    <source>
        <dbReference type="ARBA" id="ARBA00023125"/>
    </source>
</evidence>
<dbReference type="Gene3D" id="1.10.260.40">
    <property type="entry name" value="lambda repressor-like DNA-binding domains"/>
    <property type="match status" value="1"/>
</dbReference>
<evidence type="ECO:0000259" key="2">
    <source>
        <dbReference type="PROSITE" id="PS50943"/>
    </source>
</evidence>
<dbReference type="AlphaFoldDB" id="A0A1I0E4Y9"/>
<dbReference type="SUPFAM" id="SSF47413">
    <property type="entry name" value="lambda repressor-like DNA-binding domains"/>
    <property type="match status" value="1"/>
</dbReference>
<dbReference type="EMBL" id="FOIN01000009">
    <property type="protein sequence ID" value="SET40193.1"/>
    <property type="molecule type" value="Genomic_DNA"/>
</dbReference>
<dbReference type="PANTHER" id="PTHR46797">
    <property type="entry name" value="HTH-TYPE TRANSCRIPTIONAL REGULATOR"/>
    <property type="match status" value="1"/>
</dbReference>
<proteinExistence type="predicted"/>
<reference evidence="4" key="1">
    <citation type="submission" date="2016-10" db="EMBL/GenBank/DDBJ databases">
        <authorList>
            <person name="Varghese N."/>
            <person name="Submissions S."/>
        </authorList>
    </citation>
    <scope>NUCLEOTIDE SEQUENCE [LARGE SCALE GENOMIC DNA]</scope>
    <source>
        <strain evidence="4">DSM 1551</strain>
    </source>
</reference>
<feature type="domain" description="HTH cro/C1-type" evidence="2">
    <location>
        <begin position="8"/>
        <end position="63"/>
    </location>
</feature>
<keyword evidence="4" id="KW-1185">Reference proteome</keyword>
<dbReference type="OrthoDB" id="9815805at2"/>
<dbReference type="Pfam" id="PF01381">
    <property type="entry name" value="HTH_3"/>
    <property type="match status" value="1"/>
</dbReference>
<dbReference type="RefSeq" id="WP_092353361.1">
    <property type="nucleotide sequence ID" value="NZ_FOIN01000009.1"/>
</dbReference>
<dbReference type="SMART" id="SM00530">
    <property type="entry name" value="HTH_XRE"/>
    <property type="match status" value="2"/>
</dbReference>
<dbReference type="GO" id="GO:0003700">
    <property type="term" value="F:DNA-binding transcription factor activity"/>
    <property type="evidence" value="ECO:0007669"/>
    <property type="project" value="TreeGrafter"/>
</dbReference>
<name>A0A1I0E4Y9_9FIRM</name>
<dbReference type="InterPro" id="IPR001387">
    <property type="entry name" value="Cro/C1-type_HTH"/>
</dbReference>
<keyword evidence="1" id="KW-0238">DNA-binding</keyword>
<dbReference type="PANTHER" id="PTHR46797:SF1">
    <property type="entry name" value="METHYLPHOSPHONATE SYNTHASE"/>
    <property type="match status" value="1"/>
</dbReference>
<dbReference type="PROSITE" id="PS50943">
    <property type="entry name" value="HTH_CROC1"/>
    <property type="match status" value="1"/>
</dbReference>
<dbReference type="GO" id="GO:0003677">
    <property type="term" value="F:DNA binding"/>
    <property type="evidence" value="ECO:0007669"/>
    <property type="project" value="UniProtKB-KW"/>
</dbReference>
<dbReference type="GO" id="GO:0005829">
    <property type="term" value="C:cytosol"/>
    <property type="evidence" value="ECO:0007669"/>
    <property type="project" value="TreeGrafter"/>
</dbReference>